<evidence type="ECO:0000256" key="3">
    <source>
        <dbReference type="ARBA" id="ARBA00023125"/>
    </source>
</evidence>
<dbReference type="Pfam" id="PF21351">
    <property type="entry name" value="TetR_C_41"/>
    <property type="match status" value="1"/>
</dbReference>
<dbReference type="SUPFAM" id="SSF46689">
    <property type="entry name" value="Homeodomain-like"/>
    <property type="match status" value="1"/>
</dbReference>
<evidence type="ECO:0000259" key="6">
    <source>
        <dbReference type="PROSITE" id="PS50977"/>
    </source>
</evidence>
<dbReference type="InterPro" id="IPR001647">
    <property type="entry name" value="HTH_TetR"/>
</dbReference>
<dbReference type="SUPFAM" id="SSF48498">
    <property type="entry name" value="Tetracyclin repressor-like, C-terminal domain"/>
    <property type="match status" value="1"/>
</dbReference>
<keyword evidence="1" id="KW-0678">Repressor</keyword>
<feature type="DNA-binding region" description="H-T-H motif" evidence="5">
    <location>
        <begin position="42"/>
        <end position="61"/>
    </location>
</feature>
<dbReference type="PANTHER" id="PTHR30055:SF175">
    <property type="entry name" value="HTH-TYPE TRANSCRIPTIONAL REPRESSOR KSTR2"/>
    <property type="match status" value="1"/>
</dbReference>
<keyword evidence="8" id="KW-1185">Reference proteome</keyword>
<proteinExistence type="predicted"/>
<keyword evidence="4" id="KW-0804">Transcription</keyword>
<protein>
    <submittedName>
        <fullName evidence="7">Transcriptional regulator, TetR family</fullName>
    </submittedName>
</protein>
<dbReference type="Pfam" id="PF00440">
    <property type="entry name" value="TetR_N"/>
    <property type="match status" value="1"/>
</dbReference>
<dbReference type="PROSITE" id="PS50977">
    <property type="entry name" value="HTH_TETR_2"/>
    <property type="match status" value="1"/>
</dbReference>
<dbReference type="RefSeq" id="WP_076346609.1">
    <property type="nucleotide sequence ID" value="NZ_FTOO01000005.1"/>
</dbReference>
<organism evidence="7 8">
    <name type="scientific">Alicyclobacillus vulcanalis</name>
    <dbReference type="NCBI Taxonomy" id="252246"/>
    <lineage>
        <taxon>Bacteria</taxon>
        <taxon>Bacillati</taxon>
        <taxon>Bacillota</taxon>
        <taxon>Bacilli</taxon>
        <taxon>Bacillales</taxon>
        <taxon>Alicyclobacillaceae</taxon>
        <taxon>Alicyclobacillus</taxon>
    </lineage>
</organism>
<dbReference type="OrthoDB" id="2732116at2"/>
<evidence type="ECO:0000256" key="5">
    <source>
        <dbReference type="PROSITE-ProRule" id="PRU00335"/>
    </source>
</evidence>
<evidence type="ECO:0000313" key="7">
    <source>
        <dbReference type="EMBL" id="SIS84421.1"/>
    </source>
</evidence>
<dbReference type="AlphaFoldDB" id="A0A1N7MEJ4"/>
<sequence length="207" mass="23456">MPNARSRRPGRPPLVEVDEPTADKILRTAAQCFMEDGFAAVSMDQVAARAGVTKAVVYYYYRSKTALFHQAMLYVMRVSRERTQAILREPGPLYDRLLKLARTRLRIEATLDMNHIMRGSQAVLQVEQQRELRQAEENLIRDIANALQTEMDEGRLRPLDPAFAARAYLAALAMAQLEIERRGGGEDAIESVAAELVDLLWRGMEPR</sequence>
<dbReference type="Gene3D" id="1.10.10.60">
    <property type="entry name" value="Homeodomain-like"/>
    <property type="match status" value="1"/>
</dbReference>
<evidence type="ECO:0000313" key="8">
    <source>
        <dbReference type="Proteomes" id="UP000186156"/>
    </source>
</evidence>
<evidence type="ECO:0000256" key="1">
    <source>
        <dbReference type="ARBA" id="ARBA00022491"/>
    </source>
</evidence>
<dbReference type="Gene3D" id="1.10.357.10">
    <property type="entry name" value="Tetracycline Repressor, domain 2"/>
    <property type="match status" value="1"/>
</dbReference>
<accession>A0A1N7MEJ4</accession>
<dbReference type="InterPro" id="IPR050109">
    <property type="entry name" value="HTH-type_TetR-like_transc_reg"/>
</dbReference>
<dbReference type="Proteomes" id="UP000186156">
    <property type="component" value="Unassembled WGS sequence"/>
</dbReference>
<evidence type="ECO:0000256" key="2">
    <source>
        <dbReference type="ARBA" id="ARBA00023015"/>
    </source>
</evidence>
<keyword evidence="3 5" id="KW-0238">DNA-binding</keyword>
<keyword evidence="2" id="KW-0805">Transcription regulation</keyword>
<dbReference type="GO" id="GO:0045892">
    <property type="term" value="P:negative regulation of DNA-templated transcription"/>
    <property type="evidence" value="ECO:0007669"/>
    <property type="project" value="UniProtKB-ARBA"/>
</dbReference>
<dbReference type="GO" id="GO:0003700">
    <property type="term" value="F:DNA-binding transcription factor activity"/>
    <property type="evidence" value="ECO:0007669"/>
    <property type="project" value="TreeGrafter"/>
</dbReference>
<dbReference type="STRING" id="252246.SAMN05421799_10588"/>
<dbReference type="EMBL" id="FTOO01000005">
    <property type="protein sequence ID" value="SIS84421.1"/>
    <property type="molecule type" value="Genomic_DNA"/>
</dbReference>
<gene>
    <name evidence="7" type="ORF">SAMN05421799_10588</name>
</gene>
<dbReference type="GO" id="GO:0000976">
    <property type="term" value="F:transcription cis-regulatory region binding"/>
    <property type="evidence" value="ECO:0007669"/>
    <property type="project" value="TreeGrafter"/>
</dbReference>
<dbReference type="PANTHER" id="PTHR30055">
    <property type="entry name" value="HTH-TYPE TRANSCRIPTIONAL REGULATOR RUTR"/>
    <property type="match status" value="1"/>
</dbReference>
<reference evidence="8" key="1">
    <citation type="submission" date="2017-01" db="EMBL/GenBank/DDBJ databases">
        <authorList>
            <person name="Varghese N."/>
            <person name="Submissions S."/>
        </authorList>
    </citation>
    <scope>NUCLEOTIDE SEQUENCE [LARGE SCALE GENOMIC DNA]</scope>
    <source>
        <strain evidence="8">DSM 16176</strain>
    </source>
</reference>
<dbReference type="InterPro" id="IPR049484">
    <property type="entry name" value="Rv0078-like_C"/>
</dbReference>
<dbReference type="InterPro" id="IPR009057">
    <property type="entry name" value="Homeodomain-like_sf"/>
</dbReference>
<dbReference type="InterPro" id="IPR036271">
    <property type="entry name" value="Tet_transcr_reg_TetR-rel_C_sf"/>
</dbReference>
<dbReference type="PRINTS" id="PR00455">
    <property type="entry name" value="HTHTETR"/>
</dbReference>
<dbReference type="FunFam" id="1.10.10.60:FF:000141">
    <property type="entry name" value="TetR family transcriptional regulator"/>
    <property type="match status" value="1"/>
</dbReference>
<evidence type="ECO:0000256" key="4">
    <source>
        <dbReference type="ARBA" id="ARBA00023163"/>
    </source>
</evidence>
<feature type="domain" description="HTH tetR-type" evidence="6">
    <location>
        <begin position="19"/>
        <end position="79"/>
    </location>
</feature>
<name>A0A1N7MEJ4_9BACL</name>